<feature type="transmembrane region" description="Helical" evidence="2">
    <location>
        <begin position="341"/>
        <end position="360"/>
    </location>
</feature>
<feature type="transmembrane region" description="Helical" evidence="2">
    <location>
        <begin position="531"/>
        <end position="552"/>
    </location>
</feature>
<feature type="transmembrane region" description="Helical" evidence="2">
    <location>
        <begin position="380"/>
        <end position="399"/>
    </location>
</feature>
<dbReference type="PANTHER" id="PTHR37544:SF1">
    <property type="entry name" value="PHOSPHORIBOSYLAMINOIMIDAZOLE-SUCCINOCARBOXAMIDE SYNTHASE"/>
    <property type="match status" value="1"/>
</dbReference>
<organism evidence="3 4">
    <name type="scientific">Paecilomyces lecythidis</name>
    <dbReference type="NCBI Taxonomy" id="3004212"/>
    <lineage>
        <taxon>Eukaryota</taxon>
        <taxon>Fungi</taxon>
        <taxon>Dikarya</taxon>
        <taxon>Ascomycota</taxon>
        <taxon>Pezizomycotina</taxon>
        <taxon>Eurotiomycetes</taxon>
        <taxon>Eurotiomycetidae</taxon>
        <taxon>Eurotiales</taxon>
        <taxon>Thermoascaceae</taxon>
        <taxon>Paecilomyces</taxon>
    </lineage>
</organism>
<evidence type="ECO:0000256" key="2">
    <source>
        <dbReference type="SAM" id="Phobius"/>
    </source>
</evidence>
<feature type="region of interest" description="Disordered" evidence="1">
    <location>
        <begin position="1"/>
        <end position="125"/>
    </location>
</feature>
<protein>
    <recommendedName>
        <fullName evidence="5">Phosphoribosylaminoimidazole-succinocarboxamide synthase</fullName>
    </recommendedName>
</protein>
<dbReference type="PANTHER" id="PTHR37544">
    <property type="entry name" value="SPRAY-RELATED"/>
    <property type="match status" value="1"/>
</dbReference>
<dbReference type="Pfam" id="PF11915">
    <property type="entry name" value="DUF3433"/>
    <property type="match status" value="2"/>
</dbReference>
<feature type="compositionally biased region" description="Low complexity" evidence="1">
    <location>
        <begin position="27"/>
        <end position="48"/>
    </location>
</feature>
<dbReference type="Proteomes" id="UP001583193">
    <property type="component" value="Unassembled WGS sequence"/>
</dbReference>
<feature type="transmembrane region" description="Helical" evidence="2">
    <location>
        <begin position="685"/>
        <end position="706"/>
    </location>
</feature>
<keyword evidence="2" id="KW-0812">Transmembrane</keyword>
<sequence length="810" mass="90620">MITRGGASLRTVNSSKPQLSHSESRQSVAASDDYFSFSDQSSTKSSGSKLTVVQYATPQSHRSREPSPSLPPTLEDEEMTPRAPGRGMQDAGVRRSGATSVPFSDTKVSDARSSPDNTDQIPGTQDIPYIRFAIEQLTRDEEVAGVGRQNSTASTDYPVDRFFGNEESSFSRTPEPSKQPPNPGPDRPPSSQSERSDILGDLFVAAEQPDDNLYPSLDYAPIVLRPWALAAVILCCLLLITGVAFCNAWSQRHDGLWNYDGVGTSRYFVFQFLPQLLAVLLIIWIFVIQAAVYRTIPFLMMATERQQDSVLQKLSILPRNFLLPDFSHFKNGESLIGISQFIIWLTNFFAIPLMSCLFQTRHYTIAGRGVWRWVSVQPIGWTLVAVYALVTIALLLLMFRYCRSWTGLIWDPVSLADLIPLIQRSNILHDFERSETAHAVGDVVTPRFLRLGYWKTSEKKDAFYGIGEEHAPIRSPSLHGSKNWREKQPDLATELPGLQEQGAVSNDSFQNNLHSPTVRYRWMTWFLRDSYLIAWTCIVFALFIAFVVVSFVNDAIPKGFAPRLSTLASDDGFSASNFVFSFIPAFIGTFLFLAWQPVDVYFRALQSFLEMSSPEGATADNSLLLSYQSGLPLGVTLSALLARHFKVAWISFMSVASLAIPVLSGGIFIALWYESESKVRITACLPAFYALIAFCALYAVSFLVIWPGRKRYLPHDISTLADLLSFLYQSPLLSDKLLREPRTKTDLVTRLIISPPGEREIPRYGFGVYRGRNGKEHLGIDRLHRPGRPDMLITTATMKPKRASLLSTGF</sequence>
<evidence type="ECO:0000313" key="4">
    <source>
        <dbReference type="Proteomes" id="UP001583193"/>
    </source>
</evidence>
<feature type="compositionally biased region" description="Polar residues" evidence="1">
    <location>
        <begin position="166"/>
        <end position="176"/>
    </location>
</feature>
<feature type="transmembrane region" description="Helical" evidence="2">
    <location>
        <begin position="227"/>
        <end position="250"/>
    </location>
</feature>
<feature type="transmembrane region" description="Helical" evidence="2">
    <location>
        <begin position="647"/>
        <end position="673"/>
    </location>
</feature>
<name>A0ABR3X3J9_9EURO</name>
<gene>
    <name evidence="3" type="ORF">Plec18167_007463</name>
</gene>
<accession>A0ABR3X3J9</accession>
<feature type="transmembrane region" description="Helical" evidence="2">
    <location>
        <begin position="572"/>
        <end position="595"/>
    </location>
</feature>
<dbReference type="EMBL" id="JAVDPF010000031">
    <property type="protein sequence ID" value="KAL1870329.1"/>
    <property type="molecule type" value="Genomic_DNA"/>
</dbReference>
<proteinExistence type="predicted"/>
<feature type="compositionally biased region" description="Polar residues" evidence="1">
    <location>
        <begin position="10"/>
        <end position="21"/>
    </location>
</feature>
<keyword evidence="2" id="KW-1133">Transmembrane helix</keyword>
<evidence type="ECO:0000256" key="1">
    <source>
        <dbReference type="SAM" id="MobiDB-lite"/>
    </source>
</evidence>
<reference evidence="3 4" key="1">
    <citation type="journal article" date="2024" name="IMA Fungus">
        <title>IMA Genome - F19 : A genome assembly and annotation guide to empower mycologists, including annotated draft genome sequences of Ceratocystis pirilliformis, Diaporthe australafricana, Fusarium ophioides, Paecilomyces lecythidis, and Sporothrix stenoceras.</title>
        <authorList>
            <person name="Aylward J."/>
            <person name="Wilson A.M."/>
            <person name="Visagie C.M."/>
            <person name="Spraker J."/>
            <person name="Barnes I."/>
            <person name="Buitendag C."/>
            <person name="Ceriani C."/>
            <person name="Del Mar Angel L."/>
            <person name="du Plessis D."/>
            <person name="Fuchs T."/>
            <person name="Gasser K."/>
            <person name="Kramer D."/>
            <person name="Li W."/>
            <person name="Munsamy K."/>
            <person name="Piso A."/>
            <person name="Price J.L."/>
            <person name="Sonnekus B."/>
            <person name="Thomas C."/>
            <person name="van der Nest A."/>
            <person name="van Dijk A."/>
            <person name="van Heerden A."/>
            <person name="van Vuuren N."/>
            <person name="Yilmaz N."/>
            <person name="Duong T.A."/>
            <person name="van der Merwe N.A."/>
            <person name="Wingfield M.J."/>
            <person name="Wingfield B.D."/>
        </authorList>
    </citation>
    <scope>NUCLEOTIDE SEQUENCE [LARGE SCALE GENOMIC DNA]</scope>
    <source>
        <strain evidence="3 4">CMW 18167</strain>
    </source>
</reference>
<keyword evidence="4" id="KW-1185">Reference proteome</keyword>
<feature type="transmembrane region" description="Helical" evidence="2">
    <location>
        <begin position="270"/>
        <end position="293"/>
    </location>
</feature>
<keyword evidence="2" id="KW-0472">Membrane</keyword>
<comment type="caution">
    <text evidence="3">The sequence shown here is derived from an EMBL/GenBank/DDBJ whole genome shotgun (WGS) entry which is preliminary data.</text>
</comment>
<feature type="region of interest" description="Disordered" evidence="1">
    <location>
        <begin position="143"/>
        <end position="194"/>
    </location>
</feature>
<dbReference type="InterPro" id="IPR021840">
    <property type="entry name" value="DUF3433"/>
</dbReference>
<evidence type="ECO:0008006" key="5">
    <source>
        <dbReference type="Google" id="ProtNLM"/>
    </source>
</evidence>
<evidence type="ECO:0000313" key="3">
    <source>
        <dbReference type="EMBL" id="KAL1870329.1"/>
    </source>
</evidence>
<feature type="compositionally biased region" description="Polar residues" evidence="1">
    <location>
        <begin position="49"/>
        <end position="60"/>
    </location>
</feature>
<feature type="compositionally biased region" description="Polar residues" evidence="1">
    <location>
        <begin position="111"/>
        <end position="123"/>
    </location>
</feature>
<feature type="compositionally biased region" description="Pro residues" evidence="1">
    <location>
        <begin position="177"/>
        <end position="188"/>
    </location>
</feature>